<evidence type="ECO:0000313" key="2">
    <source>
        <dbReference type="EMBL" id="EIW84907.1"/>
    </source>
</evidence>
<reference evidence="3" key="1">
    <citation type="journal article" date="2012" name="Science">
        <title>The Paleozoic origin of enzymatic lignin decomposition reconstructed from 31 fungal genomes.</title>
        <authorList>
            <person name="Floudas D."/>
            <person name="Binder M."/>
            <person name="Riley R."/>
            <person name="Barry K."/>
            <person name="Blanchette R.A."/>
            <person name="Henrissat B."/>
            <person name="Martinez A.T."/>
            <person name="Otillar R."/>
            <person name="Spatafora J.W."/>
            <person name="Yadav J.S."/>
            <person name="Aerts A."/>
            <person name="Benoit I."/>
            <person name="Boyd A."/>
            <person name="Carlson A."/>
            <person name="Copeland A."/>
            <person name="Coutinho P.M."/>
            <person name="de Vries R.P."/>
            <person name="Ferreira P."/>
            <person name="Findley K."/>
            <person name="Foster B."/>
            <person name="Gaskell J."/>
            <person name="Glotzer D."/>
            <person name="Gorecki P."/>
            <person name="Heitman J."/>
            <person name="Hesse C."/>
            <person name="Hori C."/>
            <person name="Igarashi K."/>
            <person name="Jurgens J.A."/>
            <person name="Kallen N."/>
            <person name="Kersten P."/>
            <person name="Kohler A."/>
            <person name="Kuees U."/>
            <person name="Kumar T.K.A."/>
            <person name="Kuo A."/>
            <person name="LaButti K."/>
            <person name="Larrondo L.F."/>
            <person name="Lindquist E."/>
            <person name="Ling A."/>
            <person name="Lombard V."/>
            <person name="Lucas S."/>
            <person name="Lundell T."/>
            <person name="Martin R."/>
            <person name="McLaughlin D.J."/>
            <person name="Morgenstern I."/>
            <person name="Morin E."/>
            <person name="Murat C."/>
            <person name="Nagy L.G."/>
            <person name="Nolan M."/>
            <person name="Ohm R.A."/>
            <person name="Patyshakuliyeva A."/>
            <person name="Rokas A."/>
            <person name="Ruiz-Duenas F.J."/>
            <person name="Sabat G."/>
            <person name="Salamov A."/>
            <person name="Samejima M."/>
            <person name="Schmutz J."/>
            <person name="Slot J.C."/>
            <person name="St John F."/>
            <person name="Stenlid J."/>
            <person name="Sun H."/>
            <person name="Sun S."/>
            <person name="Syed K."/>
            <person name="Tsang A."/>
            <person name="Wiebenga A."/>
            <person name="Young D."/>
            <person name="Pisabarro A."/>
            <person name="Eastwood D.C."/>
            <person name="Martin F."/>
            <person name="Cullen D."/>
            <person name="Grigoriev I.V."/>
            <person name="Hibbett D.S."/>
        </authorList>
    </citation>
    <scope>NUCLEOTIDE SEQUENCE [LARGE SCALE GENOMIC DNA]</scope>
    <source>
        <strain evidence="3">RWD-64-598 SS2</strain>
    </source>
</reference>
<dbReference type="Proteomes" id="UP000053558">
    <property type="component" value="Unassembled WGS sequence"/>
</dbReference>
<evidence type="ECO:0000313" key="3">
    <source>
        <dbReference type="Proteomes" id="UP000053558"/>
    </source>
</evidence>
<feature type="compositionally biased region" description="Basic and acidic residues" evidence="1">
    <location>
        <begin position="546"/>
        <end position="568"/>
    </location>
</feature>
<dbReference type="AlphaFoldDB" id="A0A5M3N0X4"/>
<feature type="region of interest" description="Disordered" evidence="1">
    <location>
        <begin position="546"/>
        <end position="587"/>
    </location>
</feature>
<feature type="region of interest" description="Disordered" evidence="1">
    <location>
        <begin position="507"/>
        <end position="533"/>
    </location>
</feature>
<accession>A0A5M3N0X4</accession>
<evidence type="ECO:0008006" key="4">
    <source>
        <dbReference type="Google" id="ProtNLM"/>
    </source>
</evidence>
<dbReference type="PANTHER" id="PTHR43313">
    <property type="entry name" value="SHORT-CHAIN DEHYDROGENASE/REDUCTASE FAMILY 9C"/>
    <property type="match status" value="1"/>
</dbReference>
<sequence length="616" mass="64124">MVPSAEEVEEYFRSLERYVEDTVSSAAPNMPNAREAFSRLWTDISRFGPPGWASLPDIPVPGPFKVPPPPPPPPPPKSTLESAAGWVSDHKVLCVGALVGAIGVGTLAGYGPFAWTLKGRRRARATGADRDKEKRRVVVVLGADHPLGFPLVAELERAGYVVIASVSTPAAVDALEGACGGFLRALVLDPNEPATIPVFLRSLASTLSRRFPLTSAGDPYAPSPHHPVLYSVVSLLTLPSSIITPNIEASPHAPLEALSLQSAYIPRLLASHVAPVQVLQALLPLLRADAVRFPSVGSCPLVMCVPAPAGRIGLAFGGADALIAAANVRAADLLRREAAAADGMGRVKVITIDVGAVAPPPGASDSSAETEEAISTDDWTPSELAAYGRAFTAFGGSQASVRRPSDVRVFVDGVLSAVSGGARTHRARSMPLVFGLPLGLWSERWLYWLRGDRFALGAGAGTYSAASVLPLSILDTLLNIPHALAKFRNRLTAAAPSVTLPGEAYPAPGAPSASASRTSSYQAAPVAAPSPVRPTNASLLGSVLRSAHDDASEPLSDRDAGEDVHETGSEADVESNDGDGVSMSSGVGTVESSWVSLDSRGAHPFVGGERNSWAQL</sequence>
<name>A0A5M3N0X4_CONPW</name>
<feature type="region of interest" description="Disordered" evidence="1">
    <location>
        <begin position="63"/>
        <end position="82"/>
    </location>
</feature>
<gene>
    <name evidence="2" type="ORF">CONPUDRAFT_87410</name>
</gene>
<dbReference type="GO" id="GO:0016491">
    <property type="term" value="F:oxidoreductase activity"/>
    <property type="evidence" value="ECO:0007669"/>
    <property type="project" value="TreeGrafter"/>
</dbReference>
<organism evidence="2 3">
    <name type="scientific">Coniophora puteana (strain RWD-64-598)</name>
    <name type="common">Brown rot fungus</name>
    <dbReference type="NCBI Taxonomy" id="741705"/>
    <lineage>
        <taxon>Eukaryota</taxon>
        <taxon>Fungi</taxon>
        <taxon>Dikarya</taxon>
        <taxon>Basidiomycota</taxon>
        <taxon>Agaricomycotina</taxon>
        <taxon>Agaricomycetes</taxon>
        <taxon>Agaricomycetidae</taxon>
        <taxon>Boletales</taxon>
        <taxon>Coniophorineae</taxon>
        <taxon>Coniophoraceae</taxon>
        <taxon>Coniophora</taxon>
    </lineage>
</organism>
<dbReference type="GeneID" id="19211179"/>
<evidence type="ECO:0000256" key="1">
    <source>
        <dbReference type="SAM" id="MobiDB-lite"/>
    </source>
</evidence>
<dbReference type="RefSeq" id="XP_007764571.1">
    <property type="nucleotide sequence ID" value="XM_007766381.1"/>
</dbReference>
<proteinExistence type="predicted"/>
<dbReference type="KEGG" id="cput:CONPUDRAFT_87410"/>
<dbReference type="Gene3D" id="3.40.50.720">
    <property type="entry name" value="NAD(P)-binding Rossmann-like Domain"/>
    <property type="match status" value="1"/>
</dbReference>
<keyword evidence="3" id="KW-1185">Reference proteome</keyword>
<protein>
    <recommendedName>
        <fullName evidence="4">DUF1776-domain-containing protein</fullName>
    </recommendedName>
</protein>
<dbReference type="OMA" id="CHGYVRA"/>
<feature type="compositionally biased region" description="Low complexity" evidence="1">
    <location>
        <begin position="578"/>
        <end position="587"/>
    </location>
</feature>
<dbReference type="EMBL" id="JH711574">
    <property type="protein sequence ID" value="EIW84907.1"/>
    <property type="molecule type" value="Genomic_DNA"/>
</dbReference>
<comment type="caution">
    <text evidence="2">The sequence shown here is derived from an EMBL/GenBank/DDBJ whole genome shotgun (WGS) entry which is preliminary data.</text>
</comment>
<dbReference type="GO" id="GO:0008202">
    <property type="term" value="P:steroid metabolic process"/>
    <property type="evidence" value="ECO:0007669"/>
    <property type="project" value="TreeGrafter"/>
</dbReference>
<dbReference type="OrthoDB" id="5308060at2759"/>
<dbReference type="PANTHER" id="PTHR43313:SF1">
    <property type="entry name" value="3BETA-HYDROXYSTEROID DEHYDROGENASE DHS-16"/>
    <property type="match status" value="1"/>
</dbReference>
<feature type="compositionally biased region" description="Pro residues" evidence="1">
    <location>
        <begin position="63"/>
        <end position="77"/>
    </location>
</feature>